<dbReference type="EMBL" id="BK014813">
    <property type="protein sequence ID" value="DAD76916.1"/>
    <property type="molecule type" value="Genomic_DNA"/>
</dbReference>
<evidence type="ECO:0000313" key="1">
    <source>
        <dbReference type="EMBL" id="DAD76916.1"/>
    </source>
</evidence>
<name>A0A8S5M3W2_9CAUD</name>
<reference evidence="1" key="1">
    <citation type="journal article" date="2021" name="Proc. Natl. Acad. Sci. U.S.A.">
        <title>A Catalog of Tens of Thousands of Viruses from Human Metagenomes Reveals Hidden Associations with Chronic Diseases.</title>
        <authorList>
            <person name="Tisza M.J."/>
            <person name="Buck C.B."/>
        </authorList>
    </citation>
    <scope>NUCLEOTIDE SEQUENCE</scope>
    <source>
        <strain evidence="1">Ct3b712</strain>
    </source>
</reference>
<sequence>MAKKKYIKQLGKHWAFYAEAEAKYTHLLPSVALVHDGQVLPTGISVRFLWFGAALIWVA</sequence>
<accession>A0A8S5M3W2</accession>
<organism evidence="1">
    <name type="scientific">Siphoviridae sp. ct3b712</name>
    <dbReference type="NCBI Taxonomy" id="2826283"/>
    <lineage>
        <taxon>Viruses</taxon>
        <taxon>Duplodnaviria</taxon>
        <taxon>Heunggongvirae</taxon>
        <taxon>Uroviricota</taxon>
        <taxon>Caudoviricetes</taxon>
    </lineage>
</organism>
<protein>
    <submittedName>
        <fullName evidence="1">Uncharacterized protein</fullName>
    </submittedName>
</protein>
<proteinExistence type="predicted"/>